<keyword evidence="1" id="KW-0812">Transmembrane</keyword>
<proteinExistence type="predicted"/>
<evidence type="ECO:0000313" key="2">
    <source>
        <dbReference type="EMBL" id="JAT73856.1"/>
    </source>
</evidence>
<feature type="non-terminal residue" evidence="2">
    <location>
        <position position="1"/>
    </location>
</feature>
<gene>
    <name evidence="2" type="ORF">g.3612</name>
</gene>
<keyword evidence="1" id="KW-0472">Membrane</keyword>
<evidence type="ECO:0000256" key="1">
    <source>
        <dbReference type="SAM" id="Phobius"/>
    </source>
</evidence>
<protein>
    <submittedName>
        <fullName evidence="2">Uncharacterized protein</fullName>
    </submittedName>
</protein>
<feature type="transmembrane region" description="Helical" evidence="1">
    <location>
        <begin position="23"/>
        <end position="50"/>
    </location>
</feature>
<dbReference type="AlphaFoldDB" id="A0A1D2A3Q4"/>
<keyword evidence="1" id="KW-1133">Transmembrane helix</keyword>
<dbReference type="EMBL" id="GDKF01004766">
    <property type="protein sequence ID" value="JAT73856.1"/>
    <property type="molecule type" value="Transcribed_RNA"/>
</dbReference>
<feature type="transmembrane region" description="Helical" evidence="1">
    <location>
        <begin position="85"/>
        <end position="103"/>
    </location>
</feature>
<organism evidence="2">
    <name type="scientific">Auxenochlorella protothecoides</name>
    <name type="common">Green microalga</name>
    <name type="synonym">Chlorella protothecoides</name>
    <dbReference type="NCBI Taxonomy" id="3075"/>
    <lineage>
        <taxon>Eukaryota</taxon>
        <taxon>Viridiplantae</taxon>
        <taxon>Chlorophyta</taxon>
        <taxon>core chlorophytes</taxon>
        <taxon>Trebouxiophyceae</taxon>
        <taxon>Chlorellales</taxon>
        <taxon>Chlorellaceae</taxon>
        <taxon>Auxenochlorella</taxon>
    </lineage>
</organism>
<accession>A0A1D2A3Q4</accession>
<sequence>CSLEVKVSIQTSRAMVLGGLGPLGLLITPTLLIFASVLSLAQFKIAYVALERFSSSRHPLLLDSVQPVLKKLVQVFESVLGSPSGFNPTLTHVLLVALILAVLSRR</sequence>
<name>A0A1D2A3Q4_AUXPR</name>
<reference evidence="2" key="1">
    <citation type="submission" date="2015-08" db="EMBL/GenBank/DDBJ databases">
        <authorList>
            <person name="Babu N.S."/>
            <person name="Beckwith C.J."/>
            <person name="Beseler K.G."/>
            <person name="Brison A."/>
            <person name="Carone J.V."/>
            <person name="Caskin T.P."/>
            <person name="Diamond M."/>
            <person name="Durham M.E."/>
            <person name="Foxe J.M."/>
            <person name="Go M."/>
            <person name="Henderson B.A."/>
            <person name="Jones I.B."/>
            <person name="McGettigan J.A."/>
            <person name="Micheletti S.J."/>
            <person name="Nasrallah M.E."/>
            <person name="Ortiz D."/>
            <person name="Piller C.R."/>
            <person name="Privatt S.R."/>
            <person name="Schneider S.L."/>
            <person name="Sharp S."/>
            <person name="Smith T.C."/>
            <person name="Stanton J.D."/>
            <person name="Ullery H.E."/>
            <person name="Wilson R.J."/>
            <person name="Serrano M.G."/>
            <person name="Buck G."/>
            <person name="Lee V."/>
            <person name="Wang Y."/>
            <person name="Carvalho R."/>
            <person name="Voegtly L."/>
            <person name="Shi R."/>
            <person name="Duckworth R."/>
            <person name="Johnson A."/>
            <person name="Loviza R."/>
            <person name="Walstead R."/>
            <person name="Shah Z."/>
            <person name="Kiflezghi M."/>
            <person name="Wade K."/>
            <person name="Ball S.L."/>
            <person name="Bradley K.W."/>
            <person name="Asai D.J."/>
            <person name="Bowman C.A."/>
            <person name="Russell D.A."/>
            <person name="Pope W.H."/>
            <person name="Jacobs-Sera D."/>
            <person name="Hendrix R.W."/>
            <person name="Hatfull G.F."/>
        </authorList>
    </citation>
    <scope>NUCLEOTIDE SEQUENCE</scope>
</reference>